<name>A0ABQ2ZH25_9ACTN</name>
<gene>
    <name evidence="2" type="ORF">GCM10010326_00240</name>
</gene>
<feature type="compositionally biased region" description="Basic residues" evidence="1">
    <location>
        <begin position="120"/>
        <end position="130"/>
    </location>
</feature>
<dbReference type="EMBL" id="BMUU01000001">
    <property type="protein sequence ID" value="GGY13045.1"/>
    <property type="molecule type" value="Genomic_DNA"/>
</dbReference>
<evidence type="ECO:0000313" key="2">
    <source>
        <dbReference type="EMBL" id="GGY13045.1"/>
    </source>
</evidence>
<keyword evidence="3" id="KW-1185">Reference proteome</keyword>
<dbReference type="Proteomes" id="UP000600946">
    <property type="component" value="Unassembled WGS sequence"/>
</dbReference>
<feature type="region of interest" description="Disordered" evidence="1">
    <location>
        <begin position="83"/>
        <end position="149"/>
    </location>
</feature>
<evidence type="ECO:0000256" key="1">
    <source>
        <dbReference type="SAM" id="MobiDB-lite"/>
    </source>
</evidence>
<sequence length="149" mass="16183">MTPRWSTHASEDTFDHPLLVNRWRDQLTSALCPIAAGARSAVTELTPLSHRELRLSGGVGNCGPAAACCNAWSARQRLAALVRRQEESTRPTSSLTPAGAVEPGAYPTRQPGQQPARSPKPQHHKPKRGRQQADGPARKTEARARLGRI</sequence>
<proteinExistence type="predicted"/>
<evidence type="ECO:0000313" key="3">
    <source>
        <dbReference type="Proteomes" id="UP000600946"/>
    </source>
</evidence>
<organism evidence="2 3">
    <name type="scientific">Streptomyces xanthochromogenes</name>
    <dbReference type="NCBI Taxonomy" id="67384"/>
    <lineage>
        <taxon>Bacteria</taxon>
        <taxon>Bacillati</taxon>
        <taxon>Actinomycetota</taxon>
        <taxon>Actinomycetes</taxon>
        <taxon>Kitasatosporales</taxon>
        <taxon>Streptomycetaceae</taxon>
        <taxon>Streptomyces</taxon>
    </lineage>
</organism>
<accession>A0ABQ2ZH25</accession>
<feature type="compositionally biased region" description="Basic and acidic residues" evidence="1">
    <location>
        <begin position="136"/>
        <end position="149"/>
    </location>
</feature>
<comment type="caution">
    <text evidence="2">The sequence shown here is derived from an EMBL/GenBank/DDBJ whole genome shotgun (WGS) entry which is preliminary data.</text>
</comment>
<protein>
    <submittedName>
        <fullName evidence="2">Uncharacterized protein</fullName>
    </submittedName>
</protein>
<reference evidence="3" key="1">
    <citation type="journal article" date="2019" name="Int. J. Syst. Evol. Microbiol.">
        <title>The Global Catalogue of Microorganisms (GCM) 10K type strain sequencing project: providing services to taxonomists for standard genome sequencing and annotation.</title>
        <authorList>
            <consortium name="The Broad Institute Genomics Platform"/>
            <consortium name="The Broad Institute Genome Sequencing Center for Infectious Disease"/>
            <person name="Wu L."/>
            <person name="Ma J."/>
        </authorList>
    </citation>
    <scope>NUCLEOTIDE SEQUENCE [LARGE SCALE GENOMIC DNA]</scope>
    <source>
        <strain evidence="3">JCM 4594</strain>
    </source>
</reference>